<sequence length="312" mass="34254">MATRVLHYLTLLAVAGGLVTCSDHRFPDITPGSTTSRLRVKSLTEELPNLLPKVSAFRYDQQGRLSSIISYQTPDSSVAEVIYNTYSYDAQNRLTGLGRQQVPYPRPQGGQFNLTTGYSYTYNSLSQVSGILGPNYLSWYYTYDNANQLAGSTVSFSHPRFSVEGGYLFTFTGKNLTQTRGFIGIRYQGMPPGSNPPLSGFSPTTYTHDDKINPFYGAFVIPSAVGGFGNILLSPGALMTNALFGGSDNILSLSQNNVLSETPPSGSTDNSITYQYQYNAANLPTVRIKTITPSNPNYPVTTETLRFEYETY</sequence>
<accession>A0A1I1EQ88</accession>
<dbReference type="OrthoDB" id="940356at2"/>
<gene>
    <name evidence="1" type="ORF">SAMN05216167_10121</name>
</gene>
<proteinExistence type="predicted"/>
<dbReference type="STRING" id="662367.SAMN05216167_10121"/>
<evidence type="ECO:0000313" key="1">
    <source>
        <dbReference type="EMBL" id="SFB88856.1"/>
    </source>
</evidence>
<dbReference type="AlphaFoldDB" id="A0A1I1EQ88"/>
<evidence type="ECO:0000313" key="2">
    <source>
        <dbReference type="Proteomes" id="UP000198598"/>
    </source>
</evidence>
<organism evidence="1 2">
    <name type="scientific">Spirosoma endophyticum</name>
    <dbReference type="NCBI Taxonomy" id="662367"/>
    <lineage>
        <taxon>Bacteria</taxon>
        <taxon>Pseudomonadati</taxon>
        <taxon>Bacteroidota</taxon>
        <taxon>Cytophagia</taxon>
        <taxon>Cytophagales</taxon>
        <taxon>Cytophagaceae</taxon>
        <taxon>Spirosoma</taxon>
    </lineage>
</organism>
<keyword evidence="2" id="KW-1185">Reference proteome</keyword>
<dbReference type="Gene3D" id="2.180.10.10">
    <property type="entry name" value="RHS repeat-associated core"/>
    <property type="match status" value="1"/>
</dbReference>
<name>A0A1I1EQ88_9BACT</name>
<dbReference type="EMBL" id="FOLQ01000001">
    <property type="protein sequence ID" value="SFB88856.1"/>
    <property type="molecule type" value="Genomic_DNA"/>
</dbReference>
<reference evidence="1 2" key="1">
    <citation type="submission" date="2016-10" db="EMBL/GenBank/DDBJ databases">
        <authorList>
            <person name="de Groot N.N."/>
        </authorList>
    </citation>
    <scope>NUCLEOTIDE SEQUENCE [LARGE SCALE GENOMIC DNA]</scope>
    <source>
        <strain evidence="1 2">DSM 26130</strain>
    </source>
</reference>
<protein>
    <submittedName>
        <fullName evidence="1">YD repeat-containing protein</fullName>
    </submittedName>
</protein>
<dbReference type="Proteomes" id="UP000198598">
    <property type="component" value="Unassembled WGS sequence"/>
</dbReference>
<dbReference type="RefSeq" id="WP_093822446.1">
    <property type="nucleotide sequence ID" value="NZ_FOLQ01000001.1"/>
</dbReference>